<evidence type="ECO:0000313" key="3">
    <source>
        <dbReference type="Proteomes" id="UP000008281"/>
    </source>
</evidence>
<accession>E3LK53</accession>
<dbReference type="Proteomes" id="UP000008281">
    <property type="component" value="Unassembled WGS sequence"/>
</dbReference>
<dbReference type="AlphaFoldDB" id="E3LK53"/>
<dbReference type="EMBL" id="DS268410">
    <property type="protein sequence ID" value="EFP00047.1"/>
    <property type="molecule type" value="Genomic_DNA"/>
</dbReference>
<keyword evidence="1" id="KW-0175">Coiled coil</keyword>
<proteinExistence type="predicted"/>
<evidence type="ECO:0000256" key="1">
    <source>
        <dbReference type="SAM" id="Coils"/>
    </source>
</evidence>
<organism evidence="3">
    <name type="scientific">Caenorhabditis remanei</name>
    <name type="common">Caenorhabditis vulgaris</name>
    <dbReference type="NCBI Taxonomy" id="31234"/>
    <lineage>
        <taxon>Eukaryota</taxon>
        <taxon>Metazoa</taxon>
        <taxon>Ecdysozoa</taxon>
        <taxon>Nematoda</taxon>
        <taxon>Chromadorea</taxon>
        <taxon>Rhabditida</taxon>
        <taxon>Rhabditina</taxon>
        <taxon>Rhabditomorpha</taxon>
        <taxon>Rhabditoidea</taxon>
        <taxon>Rhabditidae</taxon>
        <taxon>Peloderinae</taxon>
        <taxon>Caenorhabditis</taxon>
    </lineage>
</organism>
<dbReference type="HOGENOM" id="CLU_152755_0_0_1"/>
<reference evidence="2" key="1">
    <citation type="submission" date="2007-07" db="EMBL/GenBank/DDBJ databases">
        <title>PCAP assembly of the Caenorhabditis remanei genome.</title>
        <authorList>
            <consortium name="The Caenorhabditis remanei Sequencing Consortium"/>
            <person name="Wilson R.K."/>
        </authorList>
    </citation>
    <scope>NUCLEOTIDE SEQUENCE [LARGE SCALE GENOMIC DNA]</scope>
    <source>
        <strain evidence="2">PB4641</strain>
    </source>
</reference>
<sequence length="106" mass="12345">MSSRTPATFNPNNPIKPEHYMNQLIRIVQGMAPSATQKQWKRFGITARNIELSHNYLIEEATNRYMELRLQKSQKELKSLLDQVEKKKMEIANIQTEINTHGSSLF</sequence>
<evidence type="ECO:0000313" key="2">
    <source>
        <dbReference type="EMBL" id="EFP00047.1"/>
    </source>
</evidence>
<dbReference type="OrthoDB" id="10279596at2759"/>
<feature type="coiled-coil region" evidence="1">
    <location>
        <begin position="58"/>
        <end position="97"/>
    </location>
</feature>
<dbReference type="OMA" id="QTEINTH"/>
<name>E3LK53_CAERE</name>
<protein>
    <submittedName>
        <fullName evidence="2">Uncharacterized protein</fullName>
    </submittedName>
</protein>
<dbReference type="eggNOG" id="ENOG502TJ1K">
    <property type="taxonomic scope" value="Eukaryota"/>
</dbReference>
<keyword evidence="3" id="KW-1185">Reference proteome</keyword>
<dbReference type="InParanoid" id="E3LK53"/>
<gene>
    <name evidence="2" type="ORF">CRE_18774</name>
</gene>